<accession>A0A540VNT8</accession>
<feature type="compositionally biased region" description="Basic and acidic residues" evidence="1">
    <location>
        <begin position="210"/>
        <end position="219"/>
    </location>
</feature>
<evidence type="ECO:0000313" key="2">
    <source>
        <dbReference type="EMBL" id="TQE98434.1"/>
    </source>
</evidence>
<protein>
    <submittedName>
        <fullName evidence="2">Uncharacterized protein</fullName>
    </submittedName>
</protein>
<evidence type="ECO:0000256" key="1">
    <source>
        <dbReference type="SAM" id="MobiDB-lite"/>
    </source>
</evidence>
<gene>
    <name evidence="2" type="ORF">FKY71_13850</name>
</gene>
<sequence>MTQANEATADRIRSLRQQLLEVQQGLDQRISETQSEIRRIASTGIRQADEVADEVLGSLAKRAERGRSRIEAYIRTAAKPDHYVHELHIGARSRWSLTLNDLLTDPDGDVFAALFEEQLKETLSARIERVCADSTLPGPDERESQIKQLVETLQRLQTERDDVQDEIASAFGGEPSRRTKDRLEAARRQEIADGLNEASAERQGLTWLDQQREKQAARA</sequence>
<evidence type="ECO:0000313" key="3">
    <source>
        <dbReference type="Proteomes" id="UP000315400"/>
    </source>
</evidence>
<organism evidence="2 3">
    <name type="scientific">Spiribacter salinus</name>
    <dbReference type="NCBI Taxonomy" id="1335746"/>
    <lineage>
        <taxon>Bacteria</taxon>
        <taxon>Pseudomonadati</taxon>
        <taxon>Pseudomonadota</taxon>
        <taxon>Gammaproteobacteria</taxon>
        <taxon>Chromatiales</taxon>
        <taxon>Ectothiorhodospiraceae</taxon>
        <taxon>Spiribacter</taxon>
    </lineage>
</organism>
<proteinExistence type="predicted"/>
<feature type="region of interest" description="Disordered" evidence="1">
    <location>
        <begin position="193"/>
        <end position="219"/>
    </location>
</feature>
<dbReference type="Proteomes" id="UP000315400">
    <property type="component" value="Unassembled WGS sequence"/>
</dbReference>
<comment type="caution">
    <text evidence="2">The sequence shown here is derived from an EMBL/GenBank/DDBJ whole genome shotgun (WGS) entry which is preliminary data.</text>
</comment>
<name>A0A540VNT8_9GAMM</name>
<dbReference type="EMBL" id="VIFK01000203">
    <property type="protein sequence ID" value="TQE98434.1"/>
    <property type="molecule type" value="Genomic_DNA"/>
</dbReference>
<dbReference type="AlphaFoldDB" id="A0A540VNT8"/>
<reference evidence="2 3" key="1">
    <citation type="submission" date="2019-06" db="EMBL/GenBank/DDBJ databases">
        <title>Metagenome assembled Genome of Spiribacter salinus SL48-SHIP from the microbial mat of Salt Lake 48 (Novosibirsk region, Russia).</title>
        <authorList>
            <person name="Shipova A."/>
            <person name="Rozanov A.S."/>
            <person name="Bryanskaya A.V."/>
            <person name="Peltek S.E."/>
        </authorList>
    </citation>
    <scope>NUCLEOTIDE SEQUENCE [LARGE SCALE GENOMIC DNA]</scope>
    <source>
        <strain evidence="2">SL48-SHIP-2</strain>
    </source>
</reference>